<dbReference type="EMBL" id="JAPFFF010000006">
    <property type="protein sequence ID" value="KAK8887868.1"/>
    <property type="molecule type" value="Genomic_DNA"/>
</dbReference>
<sequence>MLNSTFIALSLRCLSSISPFVSNRQNIYMSKSTIFNSINSFIYNVNSASYFIKGSTFGNFLNSAILIQKESMKYNTIFTERPAQPNTGDAIICFDSIFINCSSKLDGGAISHFSSFEGTLDVQRTTFVNCNSGPAPGDGGCIYFTGQKSNIDSCCVLRCSAGRDGHSFCISIRSPLSSTDSKNTNDYEVQPNYCNRTSITQSSPKNSARGWQSLYLGFGKIRIIDLNSTENAVVSQAGSFMMHTMDSDAVALHCTIAKNIGPWIVYLYAKFGSAIEESNFVGNLVTKQEESGLIMFHKLGQLNNCFISHLQGKLFKGNREGAEITVNNCVFDVEFDNEPGVIRNNCRFDIKGVMTLPLAHFNTELCASQRDLSKNPIQESEILMIMKNYFKNPSALLNRTKI</sequence>
<keyword evidence="3" id="KW-1185">Reference proteome</keyword>
<evidence type="ECO:0000256" key="1">
    <source>
        <dbReference type="SAM" id="SignalP"/>
    </source>
</evidence>
<feature type="signal peptide" evidence="1">
    <location>
        <begin position="1"/>
        <end position="16"/>
    </location>
</feature>
<evidence type="ECO:0000313" key="3">
    <source>
        <dbReference type="Proteomes" id="UP001470230"/>
    </source>
</evidence>
<evidence type="ECO:0000313" key="2">
    <source>
        <dbReference type="EMBL" id="KAK8887868.1"/>
    </source>
</evidence>
<feature type="chain" id="PRO_5046265013" evidence="1">
    <location>
        <begin position="17"/>
        <end position="402"/>
    </location>
</feature>
<keyword evidence="1" id="KW-0732">Signal</keyword>
<comment type="caution">
    <text evidence="2">The sequence shown here is derived from an EMBL/GenBank/DDBJ whole genome shotgun (WGS) entry which is preliminary data.</text>
</comment>
<organism evidence="2 3">
    <name type="scientific">Tritrichomonas musculus</name>
    <dbReference type="NCBI Taxonomy" id="1915356"/>
    <lineage>
        <taxon>Eukaryota</taxon>
        <taxon>Metamonada</taxon>
        <taxon>Parabasalia</taxon>
        <taxon>Tritrichomonadida</taxon>
        <taxon>Tritrichomonadidae</taxon>
        <taxon>Tritrichomonas</taxon>
    </lineage>
</organism>
<reference evidence="2 3" key="1">
    <citation type="submission" date="2024-04" db="EMBL/GenBank/DDBJ databases">
        <title>Tritrichomonas musculus Genome.</title>
        <authorList>
            <person name="Alves-Ferreira E."/>
            <person name="Grigg M."/>
            <person name="Lorenzi H."/>
            <person name="Galac M."/>
        </authorList>
    </citation>
    <scope>NUCLEOTIDE SEQUENCE [LARGE SCALE GENOMIC DNA]</scope>
    <source>
        <strain evidence="2 3">EAF2021</strain>
    </source>
</reference>
<gene>
    <name evidence="2" type="ORF">M9Y10_038927</name>
</gene>
<accession>A0ABR2KAI5</accession>
<name>A0ABR2KAI5_9EUKA</name>
<protein>
    <submittedName>
        <fullName evidence="2">Uncharacterized protein</fullName>
    </submittedName>
</protein>
<dbReference type="Proteomes" id="UP001470230">
    <property type="component" value="Unassembled WGS sequence"/>
</dbReference>
<proteinExistence type="predicted"/>